<organism evidence="1">
    <name type="scientific">marine sediment metagenome</name>
    <dbReference type="NCBI Taxonomy" id="412755"/>
    <lineage>
        <taxon>unclassified sequences</taxon>
        <taxon>metagenomes</taxon>
        <taxon>ecological metagenomes</taxon>
    </lineage>
</organism>
<proteinExistence type="predicted"/>
<reference evidence="1" key="1">
    <citation type="journal article" date="2014" name="Front. Microbiol.">
        <title>High frequency of phylogenetically diverse reductive dehalogenase-homologous genes in deep subseafloor sedimentary metagenomes.</title>
        <authorList>
            <person name="Kawai M."/>
            <person name="Futagami T."/>
            <person name="Toyoda A."/>
            <person name="Takaki Y."/>
            <person name="Nishi S."/>
            <person name="Hori S."/>
            <person name="Arai W."/>
            <person name="Tsubouchi T."/>
            <person name="Morono Y."/>
            <person name="Uchiyama I."/>
            <person name="Ito T."/>
            <person name="Fujiyama A."/>
            <person name="Inagaki F."/>
            <person name="Takami H."/>
        </authorList>
    </citation>
    <scope>NUCLEOTIDE SEQUENCE</scope>
    <source>
        <strain evidence="1">Expedition CK06-06</strain>
    </source>
</reference>
<accession>X1LBZ2</accession>
<sequence length="109" mass="12512">MLKQIIDETGGKLVPAEIYERLDSSVSPNCWRDSNRCRLMRVGGRYFALTAFKGSLDEVTSYIQLSWKVLDKYRPPLISSDRPLKFWLADFCHFAGMESDSAVEKTDEN</sequence>
<protein>
    <submittedName>
        <fullName evidence="1">Uncharacterized protein</fullName>
    </submittedName>
</protein>
<feature type="non-terminal residue" evidence="1">
    <location>
        <position position="109"/>
    </location>
</feature>
<evidence type="ECO:0000313" key="1">
    <source>
        <dbReference type="EMBL" id="GAH99939.1"/>
    </source>
</evidence>
<dbReference type="AlphaFoldDB" id="X1LBZ2"/>
<gene>
    <name evidence="1" type="ORF">S03H2_69764</name>
</gene>
<comment type="caution">
    <text evidence="1">The sequence shown here is derived from an EMBL/GenBank/DDBJ whole genome shotgun (WGS) entry which is preliminary data.</text>
</comment>
<name>X1LBZ2_9ZZZZ</name>
<dbReference type="EMBL" id="BARU01046173">
    <property type="protein sequence ID" value="GAH99939.1"/>
    <property type="molecule type" value="Genomic_DNA"/>
</dbReference>